<dbReference type="GO" id="GO:0019905">
    <property type="term" value="F:syntaxin binding"/>
    <property type="evidence" value="ECO:0007669"/>
    <property type="project" value="TreeGrafter"/>
</dbReference>
<gene>
    <name evidence="4" type="ORF">CAC42_1155</name>
</gene>
<keyword evidence="5" id="KW-1185">Reference proteome</keyword>
<dbReference type="GO" id="GO:0006893">
    <property type="term" value="P:Golgi to plasma membrane transport"/>
    <property type="evidence" value="ECO:0007669"/>
    <property type="project" value="TreeGrafter"/>
</dbReference>
<dbReference type="STRING" id="2082308.A0A2K1R269"/>
<dbReference type="Pfam" id="PF08596">
    <property type="entry name" value="Lgl_C"/>
    <property type="match status" value="1"/>
</dbReference>
<evidence type="ECO:0000313" key="5">
    <source>
        <dbReference type="Proteomes" id="UP000243797"/>
    </source>
</evidence>
<dbReference type="InterPro" id="IPR036322">
    <property type="entry name" value="WD40_repeat_dom_sf"/>
</dbReference>
<dbReference type="GO" id="GO:0005886">
    <property type="term" value="C:plasma membrane"/>
    <property type="evidence" value="ECO:0007669"/>
    <property type="project" value="TreeGrafter"/>
</dbReference>
<proteinExistence type="inferred from homology"/>
<dbReference type="Gene3D" id="2.130.10.10">
    <property type="entry name" value="YVTN repeat-like/Quinoprotein amine dehydrogenase"/>
    <property type="match status" value="2"/>
</dbReference>
<evidence type="ECO:0000313" key="4">
    <source>
        <dbReference type="EMBL" id="PNS21376.1"/>
    </source>
</evidence>
<name>A0A2K1R269_9PEZI</name>
<dbReference type="Proteomes" id="UP000243797">
    <property type="component" value="Unassembled WGS sequence"/>
</dbReference>
<evidence type="ECO:0000256" key="2">
    <source>
        <dbReference type="ARBA" id="ARBA00022483"/>
    </source>
</evidence>
<dbReference type="SUPFAM" id="SSF50969">
    <property type="entry name" value="YVTN repeat-like/Quinoprotein amine dehydrogenase"/>
    <property type="match status" value="1"/>
</dbReference>
<dbReference type="FunCoup" id="A0A2K1R269">
    <property type="interactions" value="130"/>
</dbReference>
<dbReference type="PANTHER" id="PTHR10241">
    <property type="entry name" value="LETHAL 2 GIANT LARVAE PROTEIN"/>
    <property type="match status" value="1"/>
</dbReference>
<dbReference type="OrthoDB" id="19944at2759"/>
<comment type="caution">
    <text evidence="4">The sequence shown here is derived from an EMBL/GenBank/DDBJ whole genome shotgun (WGS) entry which is preliminary data.</text>
</comment>
<dbReference type="InterPro" id="IPR011044">
    <property type="entry name" value="Quino_amine_DH_bsu"/>
</dbReference>
<dbReference type="GO" id="GO:0045159">
    <property type="term" value="F:myosin II binding"/>
    <property type="evidence" value="ECO:0007669"/>
    <property type="project" value="TreeGrafter"/>
</dbReference>
<reference evidence="4 5" key="1">
    <citation type="submission" date="2017-06" db="EMBL/GenBank/DDBJ databases">
        <title>Draft genome sequence of a variant of Elsinoe murrayae.</title>
        <authorList>
            <person name="Cheng Q."/>
        </authorList>
    </citation>
    <scope>NUCLEOTIDE SEQUENCE [LARGE SCALE GENOMIC DNA]</scope>
    <source>
        <strain evidence="4 5">CQ-2017a</strain>
    </source>
</reference>
<dbReference type="EMBL" id="NKHZ01000011">
    <property type="protein sequence ID" value="PNS21376.1"/>
    <property type="molecule type" value="Genomic_DNA"/>
</dbReference>
<dbReference type="InterPro" id="IPR015943">
    <property type="entry name" value="WD40/YVTN_repeat-like_dom_sf"/>
</dbReference>
<dbReference type="InterPro" id="IPR013905">
    <property type="entry name" value="Lgl_C_dom"/>
</dbReference>
<dbReference type="GO" id="GO:0005096">
    <property type="term" value="F:GTPase activator activity"/>
    <property type="evidence" value="ECO:0007669"/>
    <property type="project" value="TreeGrafter"/>
</dbReference>
<evidence type="ECO:0000259" key="3">
    <source>
        <dbReference type="Pfam" id="PF08596"/>
    </source>
</evidence>
<dbReference type="InParanoid" id="A0A2K1R269"/>
<dbReference type="SMART" id="SM00320">
    <property type="entry name" value="WD40"/>
    <property type="match status" value="3"/>
</dbReference>
<dbReference type="PANTHER" id="PTHR10241:SF25">
    <property type="entry name" value="TOMOSYN, ISOFORM C"/>
    <property type="match status" value="1"/>
</dbReference>
<keyword evidence="2" id="KW-0268">Exocytosis</keyword>
<dbReference type="FunFam" id="2.130.10.10:FF:000848">
    <property type="entry name" value="SNARE-dependent exocytosis protein (Sro7), putative"/>
    <property type="match status" value="1"/>
</dbReference>
<organism evidence="4 5">
    <name type="scientific">Sphaceloma murrayae</name>
    <dbReference type="NCBI Taxonomy" id="2082308"/>
    <lineage>
        <taxon>Eukaryota</taxon>
        <taxon>Fungi</taxon>
        <taxon>Dikarya</taxon>
        <taxon>Ascomycota</taxon>
        <taxon>Pezizomycotina</taxon>
        <taxon>Dothideomycetes</taxon>
        <taxon>Dothideomycetidae</taxon>
        <taxon>Myriangiales</taxon>
        <taxon>Elsinoaceae</taxon>
        <taxon>Sphaceloma</taxon>
    </lineage>
</organism>
<dbReference type="InterPro" id="IPR001680">
    <property type="entry name" value="WD40_rpt"/>
</dbReference>
<protein>
    <submittedName>
        <fullName evidence="4">Lethal(2) giant larvae SRO7</fullName>
    </submittedName>
</protein>
<dbReference type="Pfam" id="PF00400">
    <property type="entry name" value="WD40"/>
    <property type="match status" value="1"/>
</dbReference>
<dbReference type="AlphaFoldDB" id="A0A2K1R269"/>
<evidence type="ECO:0000256" key="1">
    <source>
        <dbReference type="ARBA" id="ARBA00008070"/>
    </source>
</evidence>
<dbReference type="SUPFAM" id="SSF50978">
    <property type="entry name" value="WD40 repeat-like"/>
    <property type="match status" value="1"/>
</dbReference>
<dbReference type="GO" id="GO:0006887">
    <property type="term" value="P:exocytosis"/>
    <property type="evidence" value="ECO:0007669"/>
    <property type="project" value="UniProtKB-KW"/>
</dbReference>
<comment type="similarity">
    <text evidence="1">Belongs to the WD repeat L(2)GL family.</text>
</comment>
<sequence length="1003" mass="108313">MAHLLRGKQAGIQNDLSAGVTADIFAVDDLARFGVNSQICALAYDPVQSLLAVGTKDSKFGPGQIYVLGGDRIDVTFQLRSRASASTLQFVADKLVCLDSKHELSLYSLDLKRMIASHSPPGYASALATDPTLDYALIGMQTGDILCYDMDREGVAPLRIPNLWAEYQPKARVSPVVSIQFHPRDIGTLLIGYTHGAAIYSFKLNKAVKHFCYEVPPGAPGGDANPATMNTLRRPRLTHAIYHPTGTFVLTAHEDGSLVFWDPTVGKDARIIQARTLTDTNVNRPGSGRGGVSDPGLKEPITRVSWCANQDPDDTAILVAGGSQMDLPTKGLTLFELGRTPVWNTSGWDVLSGHLENPKRQRILPTPPNAHVTEYCLIPRSSPHFSNSQDPIAIISLTTSGELLSLSFPSGIPISPTNQLPVSLHFVHPFVNYINVSPGDRTRWLGMTERRSHGPQFLRGGLEGNHPLKRYENRNIIQTAHADGTVRLWDAGHGDEIENDKVIQVDVNRALGRFDNVDVWKTSFSGASGELAIGTRTGELVVFRWGHNRNHGKEPPAITNPDRPGVLVNPVERCDPSLSEGLMPFTLLNADNGPITAVKMSDVGFVAAATEGGDLAVIDLRGPAIIFQESIASTQSAAQKSGAFRRRSTQGSARPDFVTSLEFSVMTLESDNYSSIALHAGTHQGQVLTFKIIPEPSGRYGVQYAGSNQLEGRVIHLAPIAVDTGKAAHASQHAVGNLRNGFKVEGALIAVTPSEVRIFRPPTQKGAHKSFDNVFCDAAAVARFQDQGYALIGLFGDGSARAFSIPALKELGTARLNHIFDVRRFADASVTPSGDIIGWIGPSEIGLATVFGTGEPLPRSNDKLFNPAAIIPPRPTISNFQWVSGTQYVTPADMDLLIGGPDRPPSKRQIAQDRADAQSAALAQKGRTLTGGTGAAAPASQDEGYWAYMQRQMEERTKNINLMGDSMNNLQESSQAWADDVSKFVGKQKRNMVFGAAKSKFGL</sequence>
<dbReference type="GO" id="GO:0005737">
    <property type="term" value="C:cytoplasm"/>
    <property type="evidence" value="ECO:0007669"/>
    <property type="project" value="TreeGrafter"/>
</dbReference>
<feature type="domain" description="Lethal giant larvae (Lgl)-like C-terminal" evidence="3">
    <location>
        <begin position="516"/>
        <end position="907"/>
    </location>
</feature>
<accession>A0A2K1R269</accession>